<accession>A0A7D9CYQ8</accession>
<proteinExistence type="predicted"/>
<dbReference type="AlphaFoldDB" id="A0A7D9CYQ8"/>
<dbReference type="PANTHER" id="PTHR24343:SF482">
    <property type="entry name" value="SERINE_THREONINE-PROTEIN KINASE PTK1_STK1-RELATED"/>
    <property type="match status" value="1"/>
</dbReference>
<dbReference type="GO" id="GO:0005737">
    <property type="term" value="C:cytoplasm"/>
    <property type="evidence" value="ECO:0007669"/>
    <property type="project" value="TreeGrafter"/>
</dbReference>
<feature type="region of interest" description="Disordered" evidence="9">
    <location>
        <begin position="1"/>
        <end position="22"/>
    </location>
</feature>
<feature type="compositionally biased region" description="Basic and acidic residues" evidence="9">
    <location>
        <begin position="559"/>
        <end position="569"/>
    </location>
</feature>
<reference evidence="11 12" key="1">
    <citation type="submission" date="2019-07" db="EMBL/GenBank/DDBJ databases">
        <authorList>
            <person name="Friedrich A."/>
            <person name="Schacherer J."/>
        </authorList>
    </citation>
    <scope>NUCLEOTIDE SEQUENCE [LARGE SCALE GENOMIC DNA]</scope>
</reference>
<dbReference type="EMBL" id="CABFWN010000003">
    <property type="protein sequence ID" value="VUG18239.1"/>
    <property type="molecule type" value="Genomic_DNA"/>
</dbReference>
<keyword evidence="4" id="KW-0547">Nucleotide-binding</keyword>
<dbReference type="SUPFAM" id="SSF56112">
    <property type="entry name" value="Protein kinase-like (PK-like)"/>
    <property type="match status" value="1"/>
</dbReference>
<feature type="compositionally biased region" description="Basic and acidic residues" evidence="9">
    <location>
        <begin position="660"/>
        <end position="680"/>
    </location>
</feature>
<evidence type="ECO:0000256" key="5">
    <source>
        <dbReference type="ARBA" id="ARBA00022777"/>
    </source>
</evidence>
<dbReference type="InterPro" id="IPR008271">
    <property type="entry name" value="Ser/Thr_kinase_AS"/>
</dbReference>
<evidence type="ECO:0000256" key="8">
    <source>
        <dbReference type="ARBA" id="ARBA00048679"/>
    </source>
</evidence>
<comment type="catalytic activity">
    <reaction evidence="8">
        <text>L-seryl-[protein] + ATP = O-phospho-L-seryl-[protein] + ADP + H(+)</text>
        <dbReference type="Rhea" id="RHEA:17989"/>
        <dbReference type="Rhea" id="RHEA-COMP:9863"/>
        <dbReference type="Rhea" id="RHEA-COMP:11604"/>
        <dbReference type="ChEBI" id="CHEBI:15378"/>
        <dbReference type="ChEBI" id="CHEBI:29999"/>
        <dbReference type="ChEBI" id="CHEBI:30616"/>
        <dbReference type="ChEBI" id="CHEBI:83421"/>
        <dbReference type="ChEBI" id="CHEBI:456216"/>
        <dbReference type="EC" id="2.7.11.1"/>
    </reaction>
</comment>
<feature type="region of interest" description="Disordered" evidence="9">
    <location>
        <begin position="86"/>
        <end position="117"/>
    </location>
</feature>
<gene>
    <name evidence="11" type="ORF">DEBR0S3_05600G</name>
</gene>
<evidence type="ECO:0000256" key="3">
    <source>
        <dbReference type="ARBA" id="ARBA00022679"/>
    </source>
</evidence>
<feature type="region of interest" description="Disordered" evidence="9">
    <location>
        <begin position="552"/>
        <end position="643"/>
    </location>
</feature>
<organism evidence="11 12">
    <name type="scientific">Dekkera bruxellensis</name>
    <name type="common">Brettanomyces custersii</name>
    <dbReference type="NCBI Taxonomy" id="5007"/>
    <lineage>
        <taxon>Eukaryota</taxon>
        <taxon>Fungi</taxon>
        <taxon>Dikarya</taxon>
        <taxon>Ascomycota</taxon>
        <taxon>Saccharomycotina</taxon>
        <taxon>Pichiomycetes</taxon>
        <taxon>Pichiales</taxon>
        <taxon>Pichiaceae</taxon>
        <taxon>Brettanomyces</taxon>
    </lineage>
</organism>
<evidence type="ECO:0000259" key="10">
    <source>
        <dbReference type="PROSITE" id="PS50011"/>
    </source>
</evidence>
<evidence type="ECO:0000313" key="11">
    <source>
        <dbReference type="EMBL" id="VUG18239.1"/>
    </source>
</evidence>
<dbReference type="Proteomes" id="UP000478008">
    <property type="component" value="Unassembled WGS sequence"/>
</dbReference>
<dbReference type="PROSITE" id="PS50011">
    <property type="entry name" value="PROTEIN_KINASE_DOM"/>
    <property type="match status" value="1"/>
</dbReference>
<sequence>MTQANDKHGSLSRHGPSRFFHSLKGHLSHESSFDSSSNSDNKSHRHTHNFSLFHLGSSDDIPKDHPKHDKVKSASLIEHKKVHAHFNIPDPSTGKESNGFSEGSGVHRSSSSPQINLKGTGVEKLRRSNTTAASLLIHKPKMEYNPYGILHSPHILDMSTMFGHGNKPESQLMLPYPTENPNDYLPKELQEKYQNVEEIYDTAETALIGSGGAALIKKLKLKGNPKVFVALKKFSLFRDESAKQYYRRVAQEYIVMKNFKHLHTISCYELLKLPVYMQRSWGMTMAYLPCDLFSQIRKPAWRSTSLNERLCYFKQICFGLKYLHECDIAHLDIKPDNILVAENGILRITDLGCCECGHEEPGNFKSAIKLRNKLLGTPPYQPPEVSNYKSIQIEKRRKYDPFKFDYWSLGILLFVLIKGQPPFKEPKATDLAYSEYKKIYKRLKEVYPGFVKNEMNHFPTTSPFAMGFGSPAVAQIAWRFCDPDPSTRMTLPQLFHNEYFQKIQMCIDEANYECNFVHHKAAKDMSFSAMYGSNIELVENCRGSRRLTSSSMERPIVLNERHSSSEKPKQSKHHYTSLLEVGLMSRNRSDSKNSNTSTHNKGDDKKDPSLHYKSNLNKVEESEHEADTDDDKQHRDSTCNTEGGANIKIHTLFKKGKAASKNDDTTISHNSGDRVSHSLIDKPSFNSHSVSENIASETNSYKEQISGAVPSNNSSSFSLTNTKDWSKHEDAVTEDDTTYTSSNTSSIINMKVSTTSGKLIPIDNKETESSKKSAELVDDVDNLQDNELHPADIYSFIYPDGRVVLYEFDDEDYKNVATEYMVVNYKDIKKSTEFTIKPHSHSIY</sequence>
<dbReference type="GO" id="GO:0004674">
    <property type="term" value="F:protein serine/threonine kinase activity"/>
    <property type="evidence" value="ECO:0007669"/>
    <property type="project" value="UniProtKB-KW"/>
</dbReference>
<dbReference type="SMART" id="SM00220">
    <property type="entry name" value="S_TKc"/>
    <property type="match status" value="1"/>
</dbReference>
<feature type="domain" description="Protein kinase" evidence="10">
    <location>
        <begin position="202"/>
        <end position="500"/>
    </location>
</feature>
<dbReference type="GO" id="GO:0005634">
    <property type="term" value="C:nucleus"/>
    <property type="evidence" value="ECO:0007669"/>
    <property type="project" value="TreeGrafter"/>
</dbReference>
<evidence type="ECO:0000256" key="1">
    <source>
        <dbReference type="ARBA" id="ARBA00012513"/>
    </source>
</evidence>
<dbReference type="Pfam" id="PF00069">
    <property type="entry name" value="Pkinase"/>
    <property type="match status" value="1"/>
</dbReference>
<dbReference type="Gene3D" id="1.10.510.10">
    <property type="entry name" value="Transferase(Phosphotransferase) domain 1"/>
    <property type="match status" value="1"/>
</dbReference>
<dbReference type="InterPro" id="IPR011009">
    <property type="entry name" value="Kinase-like_dom_sf"/>
</dbReference>
<protein>
    <recommendedName>
        <fullName evidence="1">non-specific serine/threonine protein kinase</fullName>
        <ecNumber evidence="1">2.7.11.1</ecNumber>
    </recommendedName>
</protein>
<evidence type="ECO:0000256" key="7">
    <source>
        <dbReference type="ARBA" id="ARBA00047899"/>
    </source>
</evidence>
<keyword evidence="2" id="KW-0723">Serine/threonine-protein kinase</keyword>
<evidence type="ECO:0000256" key="6">
    <source>
        <dbReference type="ARBA" id="ARBA00022840"/>
    </source>
</evidence>
<dbReference type="PANTHER" id="PTHR24343">
    <property type="entry name" value="SERINE/THREONINE KINASE"/>
    <property type="match status" value="1"/>
</dbReference>
<evidence type="ECO:0000256" key="2">
    <source>
        <dbReference type="ARBA" id="ARBA00022527"/>
    </source>
</evidence>
<name>A0A7D9CYQ8_DEKBR</name>
<keyword evidence="6" id="KW-0067">ATP-binding</keyword>
<dbReference type="EC" id="2.7.11.1" evidence="1"/>
<evidence type="ECO:0000256" key="4">
    <source>
        <dbReference type="ARBA" id="ARBA00022741"/>
    </source>
</evidence>
<keyword evidence="5" id="KW-0418">Kinase</keyword>
<evidence type="ECO:0000313" key="12">
    <source>
        <dbReference type="Proteomes" id="UP000478008"/>
    </source>
</evidence>
<dbReference type="InterPro" id="IPR000719">
    <property type="entry name" value="Prot_kinase_dom"/>
</dbReference>
<dbReference type="GO" id="GO:0005524">
    <property type="term" value="F:ATP binding"/>
    <property type="evidence" value="ECO:0007669"/>
    <property type="project" value="UniProtKB-KW"/>
</dbReference>
<evidence type="ECO:0000256" key="9">
    <source>
        <dbReference type="SAM" id="MobiDB-lite"/>
    </source>
</evidence>
<feature type="region of interest" description="Disordered" evidence="9">
    <location>
        <begin position="656"/>
        <end position="687"/>
    </location>
</feature>
<comment type="catalytic activity">
    <reaction evidence="7">
        <text>L-threonyl-[protein] + ATP = O-phospho-L-threonyl-[protein] + ADP + H(+)</text>
        <dbReference type="Rhea" id="RHEA:46608"/>
        <dbReference type="Rhea" id="RHEA-COMP:11060"/>
        <dbReference type="Rhea" id="RHEA-COMP:11605"/>
        <dbReference type="ChEBI" id="CHEBI:15378"/>
        <dbReference type="ChEBI" id="CHEBI:30013"/>
        <dbReference type="ChEBI" id="CHEBI:30616"/>
        <dbReference type="ChEBI" id="CHEBI:61977"/>
        <dbReference type="ChEBI" id="CHEBI:456216"/>
        <dbReference type="EC" id="2.7.11.1"/>
    </reaction>
</comment>
<feature type="compositionally biased region" description="Basic and acidic residues" evidence="9">
    <location>
        <begin position="600"/>
        <end position="610"/>
    </location>
</feature>
<dbReference type="PROSITE" id="PS00108">
    <property type="entry name" value="PROTEIN_KINASE_ST"/>
    <property type="match status" value="1"/>
</dbReference>
<feature type="compositionally biased region" description="Low complexity" evidence="9">
    <location>
        <begin position="101"/>
        <end position="112"/>
    </location>
</feature>
<keyword evidence="3" id="KW-0808">Transferase</keyword>
<keyword evidence="12" id="KW-1185">Reference proteome</keyword>